<dbReference type="Pfam" id="PF08241">
    <property type="entry name" value="Methyltransf_11"/>
    <property type="match status" value="1"/>
</dbReference>
<comment type="pathway">
    <text evidence="1">Lipid metabolism.</text>
</comment>
<dbReference type="InterPro" id="IPR020803">
    <property type="entry name" value="MeTfrase_dom"/>
</dbReference>
<feature type="domain" description="Polyketide synthase-like methyltransferase" evidence="5">
    <location>
        <begin position="42"/>
        <end position="286"/>
    </location>
</feature>
<dbReference type="Proteomes" id="UP001320899">
    <property type="component" value="Unassembled WGS sequence"/>
</dbReference>
<organism evidence="6 7">
    <name type="scientific">Ruegeria aquimaris</name>
    <dbReference type="NCBI Taxonomy" id="2984333"/>
    <lineage>
        <taxon>Bacteria</taxon>
        <taxon>Pseudomonadati</taxon>
        <taxon>Pseudomonadota</taxon>
        <taxon>Alphaproteobacteria</taxon>
        <taxon>Rhodobacterales</taxon>
        <taxon>Roseobacteraceae</taxon>
        <taxon>Ruegeria</taxon>
    </lineage>
</organism>
<dbReference type="SUPFAM" id="SSF53335">
    <property type="entry name" value="S-adenosyl-L-methionine-dependent methyltransferases"/>
    <property type="match status" value="1"/>
</dbReference>
<evidence type="ECO:0000313" key="6">
    <source>
        <dbReference type="EMBL" id="MCV2890299.1"/>
    </source>
</evidence>
<gene>
    <name evidence="6" type="ORF">OE747_18335</name>
</gene>
<dbReference type="GO" id="GO:0008168">
    <property type="term" value="F:methyltransferase activity"/>
    <property type="evidence" value="ECO:0007669"/>
    <property type="project" value="UniProtKB-KW"/>
</dbReference>
<reference evidence="6 7" key="1">
    <citation type="submission" date="2022-10" db="EMBL/GenBank/DDBJ databases">
        <title>Ruegeria sp. nov., isolated from ocean surface sediments.</title>
        <authorList>
            <person name="He W."/>
            <person name="Xue H.-P."/>
            <person name="Zhang D.-F."/>
        </authorList>
    </citation>
    <scope>NUCLEOTIDE SEQUENCE [LARGE SCALE GENOMIC DNA]</scope>
    <source>
        <strain evidence="6 7">XHP0148</strain>
    </source>
</reference>
<protein>
    <submittedName>
        <fullName evidence="6">Methyltransferase domain-containing protein</fullName>
    </submittedName>
</protein>
<evidence type="ECO:0000313" key="7">
    <source>
        <dbReference type="Proteomes" id="UP001320899"/>
    </source>
</evidence>
<name>A0ABT3ANR3_9RHOB</name>
<evidence type="ECO:0000256" key="1">
    <source>
        <dbReference type="ARBA" id="ARBA00005189"/>
    </source>
</evidence>
<sequence length="286" mass="31183">MKAGAKWRAAASIAADQQRIRDMAQTAKDAENPDYDEHAIAFLELLWGKGHLSPGGTDEVDRIVADIDFAGLRVLDIGCGSGGNALHLARTRSLKHITGFDVEGPVIEVATRRATEEGLADRASFVRADPGPLPFDDGAFDLVFSKDSLLHVPDKDALAAEIHRVLAPGGQVAVGDWMIGHDAPMSAEMAAYVAAEDLGFAMGSPGRYRAAMEGAGFTEVRVVSRNPWYLERARAELRELKDTRYAEFCAACGKDYIDYQINTWTLMIRVLETGEHCPSHLFARKP</sequence>
<dbReference type="PANTHER" id="PTHR44307">
    <property type="entry name" value="PHOSPHOETHANOLAMINE METHYLTRANSFERASE"/>
    <property type="match status" value="1"/>
</dbReference>
<dbReference type="InterPro" id="IPR013216">
    <property type="entry name" value="Methyltransf_11"/>
</dbReference>
<evidence type="ECO:0000256" key="2">
    <source>
        <dbReference type="ARBA" id="ARBA00022603"/>
    </source>
</evidence>
<comment type="pathway">
    <text evidence="4">Phospholipid metabolism.</text>
</comment>
<proteinExistence type="predicted"/>
<evidence type="ECO:0000259" key="5">
    <source>
        <dbReference type="SMART" id="SM00828"/>
    </source>
</evidence>
<dbReference type="GO" id="GO:0032259">
    <property type="term" value="P:methylation"/>
    <property type="evidence" value="ECO:0007669"/>
    <property type="project" value="UniProtKB-KW"/>
</dbReference>
<evidence type="ECO:0000256" key="4">
    <source>
        <dbReference type="ARBA" id="ARBA00025707"/>
    </source>
</evidence>
<keyword evidence="7" id="KW-1185">Reference proteome</keyword>
<dbReference type="CDD" id="cd02440">
    <property type="entry name" value="AdoMet_MTases"/>
    <property type="match status" value="1"/>
</dbReference>
<dbReference type="Gene3D" id="3.40.50.150">
    <property type="entry name" value="Vaccinia Virus protein VP39"/>
    <property type="match status" value="1"/>
</dbReference>
<dbReference type="SMART" id="SM00828">
    <property type="entry name" value="PKS_MT"/>
    <property type="match status" value="1"/>
</dbReference>
<accession>A0ABT3ANR3</accession>
<evidence type="ECO:0000256" key="3">
    <source>
        <dbReference type="ARBA" id="ARBA00022679"/>
    </source>
</evidence>
<dbReference type="EMBL" id="JAOWLB010000016">
    <property type="protein sequence ID" value="MCV2890299.1"/>
    <property type="molecule type" value="Genomic_DNA"/>
</dbReference>
<dbReference type="PANTHER" id="PTHR44307:SF2">
    <property type="entry name" value="PHOSPHOETHANOLAMINE METHYLTRANSFERASE ISOFORM X1"/>
    <property type="match status" value="1"/>
</dbReference>
<dbReference type="InterPro" id="IPR029063">
    <property type="entry name" value="SAM-dependent_MTases_sf"/>
</dbReference>
<keyword evidence="2 6" id="KW-0489">Methyltransferase</keyword>
<comment type="caution">
    <text evidence="6">The sequence shown here is derived from an EMBL/GenBank/DDBJ whole genome shotgun (WGS) entry which is preliminary data.</text>
</comment>
<keyword evidence="3" id="KW-0808">Transferase</keyword>
<dbReference type="RefSeq" id="WP_263829999.1">
    <property type="nucleotide sequence ID" value="NZ_JAOWLB010000016.1"/>
</dbReference>